<proteinExistence type="predicted"/>
<evidence type="ECO:0000313" key="2">
    <source>
        <dbReference type="Proteomes" id="UP001054837"/>
    </source>
</evidence>
<protein>
    <submittedName>
        <fullName evidence="1">Uncharacterized protein</fullName>
    </submittedName>
</protein>
<organism evidence="1 2">
    <name type="scientific">Caerostris darwini</name>
    <dbReference type="NCBI Taxonomy" id="1538125"/>
    <lineage>
        <taxon>Eukaryota</taxon>
        <taxon>Metazoa</taxon>
        <taxon>Ecdysozoa</taxon>
        <taxon>Arthropoda</taxon>
        <taxon>Chelicerata</taxon>
        <taxon>Arachnida</taxon>
        <taxon>Araneae</taxon>
        <taxon>Araneomorphae</taxon>
        <taxon>Entelegynae</taxon>
        <taxon>Araneoidea</taxon>
        <taxon>Araneidae</taxon>
        <taxon>Caerostris</taxon>
    </lineage>
</organism>
<feature type="non-terminal residue" evidence="1">
    <location>
        <position position="76"/>
    </location>
</feature>
<accession>A0AAV4P7H8</accession>
<comment type="caution">
    <text evidence="1">The sequence shown here is derived from an EMBL/GenBank/DDBJ whole genome shotgun (WGS) entry which is preliminary data.</text>
</comment>
<gene>
    <name evidence="1" type="ORF">CDAR_203701</name>
</gene>
<evidence type="ECO:0000313" key="1">
    <source>
        <dbReference type="EMBL" id="GIX93145.1"/>
    </source>
</evidence>
<dbReference type="Proteomes" id="UP001054837">
    <property type="component" value="Unassembled WGS sequence"/>
</dbReference>
<name>A0AAV4P7H8_9ARAC</name>
<reference evidence="1 2" key="1">
    <citation type="submission" date="2021-06" db="EMBL/GenBank/DDBJ databases">
        <title>Caerostris darwini draft genome.</title>
        <authorList>
            <person name="Kono N."/>
            <person name="Arakawa K."/>
        </authorList>
    </citation>
    <scope>NUCLEOTIDE SEQUENCE [LARGE SCALE GENOMIC DNA]</scope>
</reference>
<dbReference type="EMBL" id="BPLQ01002464">
    <property type="protein sequence ID" value="GIX93145.1"/>
    <property type="molecule type" value="Genomic_DNA"/>
</dbReference>
<keyword evidence="2" id="KW-1185">Reference proteome</keyword>
<sequence length="76" mass="8505">MKHLSLSPPIRKDNPQLGLLRSPVKCNGLPILPRCLPHFINSLKCETFFKLDKSLLKVDDSKMATLMNSISQPSDS</sequence>
<dbReference type="AlphaFoldDB" id="A0AAV4P7H8"/>